<proteinExistence type="predicted"/>
<dbReference type="Proteomes" id="UP000316621">
    <property type="component" value="Chromosome 8"/>
</dbReference>
<protein>
    <submittedName>
        <fullName evidence="1">Uncharacterized protein</fullName>
    </submittedName>
</protein>
<dbReference type="InterPro" id="IPR007877">
    <property type="entry name" value="DUF707"/>
</dbReference>
<accession>A0A4Y7KPB7</accession>
<dbReference type="AlphaFoldDB" id="A0A4Y7KPB7"/>
<dbReference type="PANTHER" id="PTHR31210">
    <property type="entry name" value="OS06G0731900 PROTEIN"/>
    <property type="match status" value="1"/>
</dbReference>
<organism evidence="1 2">
    <name type="scientific">Papaver somniferum</name>
    <name type="common">Opium poppy</name>
    <dbReference type="NCBI Taxonomy" id="3469"/>
    <lineage>
        <taxon>Eukaryota</taxon>
        <taxon>Viridiplantae</taxon>
        <taxon>Streptophyta</taxon>
        <taxon>Embryophyta</taxon>
        <taxon>Tracheophyta</taxon>
        <taxon>Spermatophyta</taxon>
        <taxon>Magnoliopsida</taxon>
        <taxon>Ranunculales</taxon>
        <taxon>Papaveraceae</taxon>
        <taxon>Papaveroideae</taxon>
        <taxon>Papaver</taxon>
    </lineage>
</organism>
<name>A0A4Y7KPB7_PAPSO</name>
<dbReference type="Pfam" id="PF05212">
    <property type="entry name" value="DUF707"/>
    <property type="match status" value="1"/>
</dbReference>
<dbReference type="PANTHER" id="PTHR31210:SF47">
    <property type="entry name" value="OS07G0564800 PROTEIN"/>
    <property type="match status" value="1"/>
</dbReference>
<dbReference type="Gramene" id="RZC75183">
    <property type="protein sequence ID" value="RZC75183"/>
    <property type="gene ID" value="C5167_050660"/>
</dbReference>
<evidence type="ECO:0000313" key="2">
    <source>
        <dbReference type="Proteomes" id="UP000316621"/>
    </source>
</evidence>
<dbReference type="EMBL" id="CM010722">
    <property type="protein sequence ID" value="RZC75183.1"/>
    <property type="molecule type" value="Genomic_DNA"/>
</dbReference>
<gene>
    <name evidence="1" type="ORF">C5167_050660</name>
</gene>
<keyword evidence="2" id="KW-1185">Reference proteome</keyword>
<dbReference type="STRING" id="3469.A0A4Y7KPB7"/>
<sequence length="386" mass="44620">MEPRKGMKTRASFLLFVFLLFIFMLVTTKLHFERIKMDSKWYTFDSTRDSKEENIDGIDVDIDNTDSILEEKLSSSSELGFLPKGILASTSDFELKQLWERDPTFQRSSVRYTALLAVPVGLKQKENVDMLVKKVNEWNDLDWSSNAVHILAHNQTKWWFAKRFLHPAVVSSYDYIFLWDEDLGVENFHPGRYLQIMMSEGLEITQPALDPDLSEVHHRITVRRKARKIHRRVYFSGGSKNCSAKSREPPCTGWVEGMAPVFSRAAWSCVWHLIQNDLVHGWGLDMKLGYCAQGDRTKKVGVIDSEYIVHQGIQTLGASPPIKSYKQLGVKAKTEKGEIEKSNTPSRFLDLRTHIRRQSAAELQEFRKRWDRAVNEDKDWTDPFGT</sequence>
<evidence type="ECO:0000313" key="1">
    <source>
        <dbReference type="EMBL" id="RZC75183.1"/>
    </source>
</evidence>
<reference evidence="1 2" key="1">
    <citation type="journal article" date="2018" name="Science">
        <title>The opium poppy genome and morphinan production.</title>
        <authorList>
            <person name="Guo L."/>
            <person name="Winzer T."/>
            <person name="Yang X."/>
            <person name="Li Y."/>
            <person name="Ning Z."/>
            <person name="He Z."/>
            <person name="Teodor R."/>
            <person name="Lu Y."/>
            <person name="Bowser T.A."/>
            <person name="Graham I.A."/>
            <person name="Ye K."/>
        </authorList>
    </citation>
    <scope>NUCLEOTIDE SEQUENCE [LARGE SCALE GENOMIC DNA]</scope>
    <source>
        <strain evidence="2">cv. HN1</strain>
        <tissue evidence="1">Leaves</tissue>
    </source>
</reference>
<dbReference type="OMA" id="LQIMISE"/>